<dbReference type="CDD" id="cd03116">
    <property type="entry name" value="MobB"/>
    <property type="match status" value="1"/>
</dbReference>
<evidence type="ECO:0000313" key="3">
    <source>
        <dbReference type="Proteomes" id="UP000076927"/>
    </source>
</evidence>
<evidence type="ECO:0000313" key="2">
    <source>
        <dbReference type="EMBL" id="ANE48480.1"/>
    </source>
</evidence>
<dbReference type="EMBL" id="CP011388">
    <property type="protein sequence ID" value="ANE48480.1"/>
    <property type="molecule type" value="Genomic_DNA"/>
</dbReference>
<accession>A0A172TN76</accession>
<dbReference type="Proteomes" id="UP000076927">
    <property type="component" value="Chromosome"/>
</dbReference>
<evidence type="ECO:0000259" key="1">
    <source>
        <dbReference type="Pfam" id="PF03205"/>
    </source>
</evidence>
<name>A0A172TN76_9BACL</name>
<dbReference type="InterPro" id="IPR027417">
    <property type="entry name" value="P-loop_NTPase"/>
</dbReference>
<reference evidence="2 3" key="1">
    <citation type="submission" date="2015-01" db="EMBL/GenBank/DDBJ databases">
        <title>Paenibacillus swuensis/DY6/whole genome sequencing.</title>
        <authorList>
            <person name="Kim M.K."/>
            <person name="Srinivasan S."/>
            <person name="Lee J.-J."/>
        </authorList>
    </citation>
    <scope>NUCLEOTIDE SEQUENCE [LARGE SCALE GENOMIC DNA]</scope>
    <source>
        <strain evidence="2 3">DY6</strain>
    </source>
</reference>
<dbReference type="PANTHER" id="PTHR40072:SF1">
    <property type="entry name" value="MOLYBDOPTERIN-GUANINE DINUCLEOTIDE BIOSYNTHESIS ADAPTER PROTEIN"/>
    <property type="match status" value="1"/>
</dbReference>
<dbReference type="STRING" id="1178515.SY83_21805"/>
<gene>
    <name evidence="2" type="ORF">SY83_21805</name>
</gene>
<feature type="domain" description="Molybdopterin-guanine dinucleotide biosynthesis protein B (MobB)" evidence="1">
    <location>
        <begin position="7"/>
        <end position="132"/>
    </location>
</feature>
<dbReference type="InterPro" id="IPR004435">
    <property type="entry name" value="MobB_dom"/>
</dbReference>
<dbReference type="PATRIC" id="fig|1178515.4.peg.4420"/>
<keyword evidence="3" id="KW-1185">Reference proteome</keyword>
<sequence length="179" mass="19388">MEQQKPVIQFVGYKNRGKTTLICRLIPKLAQLGLSVGVIKRDAHNAELDKQGSDTWQHREAGAAVTAITSDCQTALITTAPTTLDALIAQMQSVDFIFVEGFKQAGYPKIICVQAPEDIALVYELEDPVAVAAWRTEGLPADVGVPVLSIDDVDGILLHLQTWRGKGGKPMLPFGGEHL</sequence>
<dbReference type="RefSeq" id="WP_068610389.1">
    <property type="nucleotide sequence ID" value="NZ_CP011388.1"/>
</dbReference>
<protein>
    <recommendedName>
        <fullName evidence="1">Molybdopterin-guanine dinucleotide biosynthesis protein B (MobB) domain-containing protein</fullName>
    </recommendedName>
</protein>
<proteinExistence type="predicted"/>
<dbReference type="AlphaFoldDB" id="A0A172TN76"/>
<dbReference type="Pfam" id="PF03205">
    <property type="entry name" value="MobB"/>
    <property type="match status" value="1"/>
</dbReference>
<dbReference type="InterPro" id="IPR052539">
    <property type="entry name" value="MGD_biosynthesis_adapter"/>
</dbReference>
<dbReference type="Gene3D" id="3.40.50.300">
    <property type="entry name" value="P-loop containing nucleotide triphosphate hydrolases"/>
    <property type="match status" value="1"/>
</dbReference>
<dbReference type="GO" id="GO:0005525">
    <property type="term" value="F:GTP binding"/>
    <property type="evidence" value="ECO:0007669"/>
    <property type="project" value="InterPro"/>
</dbReference>
<organism evidence="2 3">
    <name type="scientific">Paenibacillus swuensis</name>
    <dbReference type="NCBI Taxonomy" id="1178515"/>
    <lineage>
        <taxon>Bacteria</taxon>
        <taxon>Bacillati</taxon>
        <taxon>Bacillota</taxon>
        <taxon>Bacilli</taxon>
        <taxon>Bacillales</taxon>
        <taxon>Paenibacillaceae</taxon>
        <taxon>Paenibacillus</taxon>
    </lineage>
</organism>
<dbReference type="KEGG" id="pswu:SY83_21805"/>
<dbReference type="OrthoDB" id="9786803at2"/>
<dbReference type="NCBIfam" id="TIGR00176">
    <property type="entry name" value="mobB"/>
    <property type="match status" value="1"/>
</dbReference>
<dbReference type="SUPFAM" id="SSF52540">
    <property type="entry name" value="P-loop containing nucleoside triphosphate hydrolases"/>
    <property type="match status" value="1"/>
</dbReference>
<dbReference type="PANTHER" id="PTHR40072">
    <property type="entry name" value="MOLYBDOPTERIN-GUANINE DINUCLEOTIDE BIOSYNTHESIS ADAPTER PROTEIN-RELATED"/>
    <property type="match status" value="1"/>
</dbReference>
<dbReference type="GO" id="GO:0006777">
    <property type="term" value="P:Mo-molybdopterin cofactor biosynthetic process"/>
    <property type="evidence" value="ECO:0007669"/>
    <property type="project" value="InterPro"/>
</dbReference>